<reference evidence="2" key="1">
    <citation type="journal article" date="2011" name="PLoS Biol.">
        <title>Gene gain and loss during evolution of obligate parasitism in the white rust pathogen of Arabidopsis thaliana.</title>
        <authorList>
            <person name="Kemen E."/>
            <person name="Gardiner A."/>
            <person name="Schultz-Larsen T."/>
            <person name="Kemen A.C."/>
            <person name="Balmuth A.L."/>
            <person name="Robert-Seilaniantz A."/>
            <person name="Bailey K."/>
            <person name="Holub E."/>
            <person name="Studholme D.J."/>
            <person name="Maclean D."/>
            <person name="Jones J.D."/>
        </authorList>
    </citation>
    <scope>NUCLEOTIDE SEQUENCE</scope>
</reference>
<dbReference type="GO" id="GO:0030245">
    <property type="term" value="P:cellulose catabolic process"/>
    <property type="evidence" value="ECO:0007669"/>
    <property type="project" value="InterPro"/>
</dbReference>
<keyword evidence="2" id="KW-0378">Hydrolase</keyword>
<dbReference type="SUPFAM" id="SSF51989">
    <property type="entry name" value="Glycosyl hydrolases family 6, cellulases"/>
    <property type="match status" value="1"/>
</dbReference>
<dbReference type="HOGENOM" id="CLU_015488_1_0_1"/>
<reference evidence="2" key="2">
    <citation type="submission" date="2011-02" db="EMBL/GenBank/DDBJ databases">
        <authorList>
            <person name="MacLean D."/>
        </authorList>
    </citation>
    <scope>NUCLEOTIDE SEQUENCE</scope>
</reference>
<dbReference type="AlphaFoldDB" id="F0W755"/>
<protein>
    <submittedName>
        <fullName evidence="2">Glycoside hydrolase putative</fullName>
    </submittedName>
</protein>
<dbReference type="GO" id="GO:0004553">
    <property type="term" value="F:hydrolase activity, hydrolyzing O-glycosyl compounds"/>
    <property type="evidence" value="ECO:0007669"/>
    <property type="project" value="InterPro"/>
</dbReference>
<evidence type="ECO:0000256" key="1">
    <source>
        <dbReference type="SAM" id="SignalP"/>
    </source>
</evidence>
<dbReference type="PRINTS" id="PR00733">
    <property type="entry name" value="GLHYDRLASE6"/>
</dbReference>
<dbReference type="Pfam" id="PF01341">
    <property type="entry name" value="Glyco_hydro_6"/>
    <property type="match status" value="1"/>
</dbReference>
<organism evidence="2">
    <name type="scientific">Albugo laibachii Nc14</name>
    <dbReference type="NCBI Taxonomy" id="890382"/>
    <lineage>
        <taxon>Eukaryota</taxon>
        <taxon>Sar</taxon>
        <taxon>Stramenopiles</taxon>
        <taxon>Oomycota</taxon>
        <taxon>Peronosporomycetes</taxon>
        <taxon>Albuginales</taxon>
        <taxon>Albuginaceae</taxon>
        <taxon>Albugo</taxon>
    </lineage>
</organism>
<feature type="signal peptide" evidence="1">
    <location>
        <begin position="1"/>
        <end position="17"/>
    </location>
</feature>
<gene>
    <name evidence="2" type="primary">AlNc14C28G2684</name>
    <name evidence="2" type="ORF">ALNC14_030970</name>
</gene>
<dbReference type="InterPro" id="IPR016288">
    <property type="entry name" value="Beta_cellobiohydrolase"/>
</dbReference>
<feature type="chain" id="PRO_5025351734" evidence="1">
    <location>
        <begin position="18"/>
        <end position="347"/>
    </location>
</feature>
<accession>F0W755</accession>
<dbReference type="PANTHER" id="PTHR34876:SF4">
    <property type="entry name" value="1,4-BETA-D-GLUCAN CELLOBIOHYDROLASE C-RELATED"/>
    <property type="match status" value="1"/>
</dbReference>
<sequence length="347" mass="38614">MLRNTVLILLCGCICHARKPEKLCALVPESYENAKRMYPEAKFALETMEAQTIATWYTDRDPNSAFVVEKLLKKCPPTSRIVLVVYGMPQKDCEAQYSSGSSSVKDSESYRTWLQQLASSLGNRTVLYIVEPDAISLSMDNKCGVEKHYASHLEMAIEVLSVNKNADLYLDVGYWSVSTKDGAKKVADFIKRVCGPRNVAGIVLNTSNYRTIPELEEDCTNFQDAIHSKQYRCVVDTSRDMKGASRTSEWCNYKDAGIGPPPTEIVPDSSLSYLAYLKVPGESDGFCNDPTRTSDAAHGPAAGEFSMDLFTNLWNNGYYVLKRKSIRITDGNQSPAKVHGVRNSTFC</sequence>
<name>F0W755_9STRA</name>
<dbReference type="PANTHER" id="PTHR34876">
    <property type="match status" value="1"/>
</dbReference>
<keyword evidence="1" id="KW-0732">Signal</keyword>
<dbReference type="EMBL" id="FR824073">
    <property type="protein sequence ID" value="CCA16954.1"/>
    <property type="molecule type" value="Genomic_DNA"/>
</dbReference>
<dbReference type="InterPro" id="IPR036434">
    <property type="entry name" value="Beta_cellobiohydrolase_sf"/>
</dbReference>
<evidence type="ECO:0000313" key="2">
    <source>
        <dbReference type="EMBL" id="CCA16954.1"/>
    </source>
</evidence>
<dbReference type="Gene3D" id="3.20.20.40">
    <property type="entry name" value="1, 4-beta cellobiohydrolase"/>
    <property type="match status" value="1"/>
</dbReference>
<proteinExistence type="predicted"/>